<organism evidence="1 2">
    <name type="scientific">Funneliformis mosseae</name>
    <name type="common">Endomycorrhizal fungus</name>
    <name type="synonym">Glomus mosseae</name>
    <dbReference type="NCBI Taxonomy" id="27381"/>
    <lineage>
        <taxon>Eukaryota</taxon>
        <taxon>Fungi</taxon>
        <taxon>Fungi incertae sedis</taxon>
        <taxon>Mucoromycota</taxon>
        <taxon>Glomeromycotina</taxon>
        <taxon>Glomeromycetes</taxon>
        <taxon>Glomerales</taxon>
        <taxon>Glomeraceae</taxon>
        <taxon>Funneliformis</taxon>
    </lineage>
</organism>
<name>A0A9N8ZDP4_FUNMO</name>
<protein>
    <submittedName>
        <fullName evidence="1">6601_t:CDS:1</fullName>
    </submittedName>
</protein>
<proteinExistence type="predicted"/>
<keyword evidence="2" id="KW-1185">Reference proteome</keyword>
<evidence type="ECO:0000313" key="2">
    <source>
        <dbReference type="Proteomes" id="UP000789375"/>
    </source>
</evidence>
<comment type="caution">
    <text evidence="1">The sequence shown here is derived from an EMBL/GenBank/DDBJ whole genome shotgun (WGS) entry which is preliminary data.</text>
</comment>
<sequence length="87" mass="9718">MGFIFEDIGLKHVDEYYKVSECGINIDNVPQIGDSILNLSLDFSGYIDMISKNDSRNARLDALNVCPSISPLQKLNIKVQNEIILTS</sequence>
<dbReference type="Proteomes" id="UP000789375">
    <property type="component" value="Unassembled WGS sequence"/>
</dbReference>
<gene>
    <name evidence="1" type="ORF">FMOSSE_LOCUS3593</name>
</gene>
<reference evidence="1" key="1">
    <citation type="submission" date="2021-06" db="EMBL/GenBank/DDBJ databases">
        <authorList>
            <person name="Kallberg Y."/>
            <person name="Tangrot J."/>
            <person name="Rosling A."/>
        </authorList>
    </citation>
    <scope>NUCLEOTIDE SEQUENCE</scope>
    <source>
        <strain evidence="1">87-6 pot B 2015</strain>
    </source>
</reference>
<dbReference type="AlphaFoldDB" id="A0A9N8ZDP4"/>
<dbReference type="EMBL" id="CAJVPP010000544">
    <property type="protein sequence ID" value="CAG8492153.1"/>
    <property type="molecule type" value="Genomic_DNA"/>
</dbReference>
<accession>A0A9N8ZDP4</accession>
<evidence type="ECO:0000313" key="1">
    <source>
        <dbReference type="EMBL" id="CAG8492153.1"/>
    </source>
</evidence>